<organism evidence="2 3">
    <name type="scientific">Yaniella flava</name>
    <dbReference type="NCBI Taxonomy" id="287930"/>
    <lineage>
        <taxon>Bacteria</taxon>
        <taxon>Bacillati</taxon>
        <taxon>Actinomycetota</taxon>
        <taxon>Actinomycetes</taxon>
        <taxon>Micrococcales</taxon>
        <taxon>Micrococcaceae</taxon>
        <taxon>Yaniella</taxon>
    </lineage>
</organism>
<reference evidence="3" key="1">
    <citation type="journal article" date="2019" name="Int. J. Syst. Evol. Microbiol.">
        <title>The Global Catalogue of Microorganisms (GCM) 10K type strain sequencing project: providing services to taxonomists for standard genome sequencing and annotation.</title>
        <authorList>
            <consortium name="The Broad Institute Genomics Platform"/>
            <consortium name="The Broad Institute Genome Sequencing Center for Infectious Disease"/>
            <person name="Wu L."/>
            <person name="Ma J."/>
        </authorList>
    </citation>
    <scope>NUCLEOTIDE SEQUENCE [LARGE SCALE GENOMIC DNA]</scope>
    <source>
        <strain evidence="3">JCM 13595</strain>
    </source>
</reference>
<name>A0ABP5FHH4_9MICC</name>
<sequence length="81" mass="8523">MAENNNVQGYFGPVLGKKAARITVLIVALVFAGGFWLLTEAGVIEPGPVVAIIGVVLFVIIAFPLGMLVGGWSDKKINPDE</sequence>
<proteinExistence type="predicted"/>
<dbReference type="Proteomes" id="UP001501461">
    <property type="component" value="Unassembled WGS sequence"/>
</dbReference>
<keyword evidence="3" id="KW-1185">Reference proteome</keyword>
<keyword evidence="1" id="KW-1133">Transmembrane helix</keyword>
<accession>A0ABP5FHH4</accession>
<feature type="transmembrane region" description="Helical" evidence="1">
    <location>
        <begin position="50"/>
        <end position="72"/>
    </location>
</feature>
<keyword evidence="1" id="KW-0472">Membrane</keyword>
<protein>
    <submittedName>
        <fullName evidence="2">Uncharacterized protein</fullName>
    </submittedName>
</protein>
<evidence type="ECO:0000313" key="2">
    <source>
        <dbReference type="EMBL" id="GAA2025015.1"/>
    </source>
</evidence>
<evidence type="ECO:0000256" key="1">
    <source>
        <dbReference type="SAM" id="Phobius"/>
    </source>
</evidence>
<feature type="transmembrane region" description="Helical" evidence="1">
    <location>
        <begin position="20"/>
        <end position="38"/>
    </location>
</feature>
<gene>
    <name evidence="2" type="ORF">GCM10009720_00930</name>
</gene>
<keyword evidence="1" id="KW-0812">Transmembrane</keyword>
<dbReference type="RefSeq" id="WP_343955564.1">
    <property type="nucleotide sequence ID" value="NZ_BAAAMN010000003.1"/>
</dbReference>
<evidence type="ECO:0000313" key="3">
    <source>
        <dbReference type="Proteomes" id="UP001501461"/>
    </source>
</evidence>
<comment type="caution">
    <text evidence="2">The sequence shown here is derived from an EMBL/GenBank/DDBJ whole genome shotgun (WGS) entry which is preliminary data.</text>
</comment>
<dbReference type="EMBL" id="BAAAMN010000003">
    <property type="protein sequence ID" value="GAA2025015.1"/>
    <property type="molecule type" value="Genomic_DNA"/>
</dbReference>